<feature type="transmembrane region" description="Helical" evidence="1">
    <location>
        <begin position="151"/>
        <end position="173"/>
    </location>
</feature>
<feature type="transmembrane region" description="Helical" evidence="1">
    <location>
        <begin position="217"/>
        <end position="235"/>
    </location>
</feature>
<dbReference type="KEGG" id="nve:5521562"/>
<dbReference type="Proteomes" id="UP000001593">
    <property type="component" value="Unassembled WGS sequence"/>
</dbReference>
<feature type="transmembrane region" description="Helical" evidence="1">
    <location>
        <begin position="117"/>
        <end position="139"/>
    </location>
</feature>
<dbReference type="OMA" id="ISETCCN"/>
<protein>
    <recommendedName>
        <fullName evidence="4">Sugar phosphate transporter domain-containing protein</fullName>
    </recommendedName>
</protein>
<dbReference type="AlphaFoldDB" id="A7RH43"/>
<evidence type="ECO:0008006" key="4">
    <source>
        <dbReference type="Google" id="ProtNLM"/>
    </source>
</evidence>
<feature type="transmembrane region" description="Helical" evidence="1">
    <location>
        <begin position="241"/>
        <end position="259"/>
    </location>
</feature>
<dbReference type="OrthoDB" id="5961273at2759"/>
<evidence type="ECO:0000313" key="3">
    <source>
        <dbReference type="Proteomes" id="UP000001593"/>
    </source>
</evidence>
<organism evidence="2 3">
    <name type="scientific">Nematostella vectensis</name>
    <name type="common">Starlet sea anemone</name>
    <dbReference type="NCBI Taxonomy" id="45351"/>
    <lineage>
        <taxon>Eukaryota</taxon>
        <taxon>Metazoa</taxon>
        <taxon>Cnidaria</taxon>
        <taxon>Anthozoa</taxon>
        <taxon>Hexacorallia</taxon>
        <taxon>Actiniaria</taxon>
        <taxon>Edwardsiidae</taxon>
        <taxon>Nematostella</taxon>
    </lineage>
</organism>
<evidence type="ECO:0000256" key="1">
    <source>
        <dbReference type="SAM" id="Phobius"/>
    </source>
</evidence>
<name>A7RH43_NEMVE</name>
<evidence type="ECO:0000313" key="2">
    <source>
        <dbReference type="EMBL" id="EDO49288.1"/>
    </source>
</evidence>
<reference evidence="2 3" key="1">
    <citation type="journal article" date="2007" name="Science">
        <title>Sea anemone genome reveals ancestral eumetazoan gene repertoire and genomic organization.</title>
        <authorList>
            <person name="Putnam N.H."/>
            <person name="Srivastava M."/>
            <person name="Hellsten U."/>
            <person name="Dirks B."/>
            <person name="Chapman J."/>
            <person name="Salamov A."/>
            <person name="Terry A."/>
            <person name="Shapiro H."/>
            <person name="Lindquist E."/>
            <person name="Kapitonov V.V."/>
            <person name="Jurka J."/>
            <person name="Genikhovich G."/>
            <person name="Grigoriev I.V."/>
            <person name="Lucas S.M."/>
            <person name="Steele R.E."/>
            <person name="Finnerty J.R."/>
            <person name="Technau U."/>
            <person name="Martindale M.Q."/>
            <person name="Rokhsar D.S."/>
        </authorList>
    </citation>
    <scope>NUCLEOTIDE SEQUENCE [LARGE SCALE GENOMIC DNA]</scope>
    <source>
        <strain evidence="3">CH2 X CH6</strain>
    </source>
</reference>
<dbReference type="EMBL" id="DS469510">
    <property type="protein sequence ID" value="EDO49288.1"/>
    <property type="molecule type" value="Genomic_DNA"/>
</dbReference>
<dbReference type="InParanoid" id="A7RH43"/>
<proteinExistence type="predicted"/>
<keyword evidence="1" id="KW-1133">Transmembrane helix</keyword>
<feature type="transmembrane region" description="Helical" evidence="1">
    <location>
        <begin position="88"/>
        <end position="105"/>
    </location>
</feature>
<sequence length="267" mass="29813">MILIGFYNRYRYQRRLSFLLHTRPLKTHPEISLYALFVAIDGTHSNGFYNTSGGKEVHQLGMAISPLCVIMAALWFRPDGGHTSKIRGAIAMCSILMLILFSAEYDVYIPYHVTVMTAIWAILHGSLLAGFALMAKYYLHEMSLSQIIHSMNLSCVVLLPVVMVLTGELSLLLTATLPGQRNTIVPVYGIIVMAILQLLNQIASLHLVNVTSPLHYLASRGLAWVPVTLIITFGFRIEMLISTFKGFFIAVGVFLMSLVEELRKPKL</sequence>
<feature type="transmembrane region" description="Helical" evidence="1">
    <location>
        <begin position="185"/>
        <end position="205"/>
    </location>
</feature>
<keyword evidence="1" id="KW-0812">Transmembrane</keyword>
<gene>
    <name evidence="2" type="ORF">NEMVEDRAFT_v1g231794</name>
</gene>
<keyword evidence="3" id="KW-1185">Reference proteome</keyword>
<dbReference type="HOGENOM" id="CLU_1043166_0_0_1"/>
<accession>A7RH43</accession>
<keyword evidence="1" id="KW-0472">Membrane</keyword>